<dbReference type="OrthoDB" id="5404651at2759"/>
<dbReference type="InterPro" id="IPR016039">
    <property type="entry name" value="Thiolase-like"/>
</dbReference>
<evidence type="ECO:0000256" key="5">
    <source>
        <dbReference type="ARBA" id="ARBA00037924"/>
    </source>
</evidence>
<organism evidence="10 11">
    <name type="scientific">Zancudomyces culisetae</name>
    <name type="common">Gut fungus</name>
    <name type="synonym">Smittium culisetae</name>
    <dbReference type="NCBI Taxonomy" id="1213189"/>
    <lineage>
        <taxon>Eukaryota</taxon>
        <taxon>Fungi</taxon>
        <taxon>Fungi incertae sedis</taxon>
        <taxon>Zoopagomycota</taxon>
        <taxon>Kickxellomycotina</taxon>
        <taxon>Harpellomycetes</taxon>
        <taxon>Harpellales</taxon>
        <taxon>Legeriomycetaceae</taxon>
        <taxon>Zancudomyces</taxon>
    </lineage>
</organism>
<keyword evidence="11" id="KW-1185">Reference proteome</keyword>
<comment type="similarity">
    <text evidence="1 7">Belongs to the thiolase-like superfamily. Thiolase family.</text>
</comment>
<dbReference type="PANTHER" id="PTHR18919:SF165">
    <property type="entry name" value="ACETYL-COA ACETYLTRANSFERASE"/>
    <property type="match status" value="1"/>
</dbReference>
<dbReference type="PROSITE" id="PS00099">
    <property type="entry name" value="THIOLASE_3"/>
    <property type="match status" value="1"/>
</dbReference>
<comment type="caution">
    <text evidence="10">The sequence shown here is derived from an EMBL/GenBank/DDBJ whole genome shotgun (WGS) entry which is preliminary data.</text>
</comment>
<dbReference type="Pfam" id="PF02803">
    <property type="entry name" value="Thiolase_C"/>
    <property type="match status" value="1"/>
</dbReference>
<evidence type="ECO:0000256" key="2">
    <source>
        <dbReference type="ARBA" id="ARBA00012705"/>
    </source>
</evidence>
<dbReference type="NCBIfam" id="TIGR01930">
    <property type="entry name" value="AcCoA-C-Actrans"/>
    <property type="match status" value="1"/>
</dbReference>
<feature type="domain" description="Thiolase N-terminal" evidence="8">
    <location>
        <begin position="10"/>
        <end position="271"/>
    </location>
</feature>
<comment type="pathway">
    <text evidence="5">Metabolic intermediate biosynthesis; (R)-mevalonate biosynthesis; (R)-mevalonate from acetyl-CoA: step 1/3.</text>
</comment>
<keyword evidence="4 7" id="KW-0012">Acyltransferase</keyword>
<dbReference type="PROSITE" id="PS00737">
    <property type="entry name" value="THIOLASE_2"/>
    <property type="match status" value="1"/>
</dbReference>
<dbReference type="GO" id="GO:0006635">
    <property type="term" value="P:fatty acid beta-oxidation"/>
    <property type="evidence" value="ECO:0007669"/>
    <property type="project" value="TreeGrafter"/>
</dbReference>
<name>A0A1R1PY35_ZANCU</name>
<feature type="active site" description="Acyl-thioester intermediate" evidence="6">
    <location>
        <position position="94"/>
    </location>
</feature>
<dbReference type="EMBL" id="LSSK01000037">
    <property type="protein sequence ID" value="OMH85866.1"/>
    <property type="molecule type" value="Genomic_DNA"/>
</dbReference>
<dbReference type="InterPro" id="IPR020615">
    <property type="entry name" value="Thiolase_acyl_enz_int_AS"/>
</dbReference>
<dbReference type="InterPro" id="IPR020613">
    <property type="entry name" value="Thiolase_CS"/>
</dbReference>
<evidence type="ECO:0000256" key="3">
    <source>
        <dbReference type="ARBA" id="ARBA00022679"/>
    </source>
</evidence>
<dbReference type="Pfam" id="PF00108">
    <property type="entry name" value="Thiolase_N"/>
    <property type="match status" value="1"/>
</dbReference>
<dbReference type="PIRSF" id="PIRSF000429">
    <property type="entry name" value="Ac-CoA_Ac_transf"/>
    <property type="match status" value="1"/>
</dbReference>
<dbReference type="CDD" id="cd00751">
    <property type="entry name" value="thiolase"/>
    <property type="match status" value="1"/>
</dbReference>
<dbReference type="Proteomes" id="UP000188320">
    <property type="component" value="Unassembled WGS sequence"/>
</dbReference>
<accession>A0A1R1PY35</accession>
<dbReference type="InterPro" id="IPR020617">
    <property type="entry name" value="Thiolase_C"/>
</dbReference>
<evidence type="ECO:0000259" key="8">
    <source>
        <dbReference type="Pfam" id="PF00108"/>
    </source>
</evidence>
<feature type="active site" description="Proton acceptor" evidence="6">
    <location>
        <position position="399"/>
    </location>
</feature>
<dbReference type="InterPro" id="IPR020610">
    <property type="entry name" value="Thiolase_AS"/>
</dbReference>
<dbReference type="GO" id="GO:0005739">
    <property type="term" value="C:mitochondrion"/>
    <property type="evidence" value="ECO:0007669"/>
    <property type="project" value="TreeGrafter"/>
</dbReference>
<dbReference type="AlphaFoldDB" id="A0A1R1PY35"/>
<dbReference type="FunFam" id="3.40.47.10:FF:000007">
    <property type="entry name" value="acetyl-CoA acetyltransferase, mitochondrial"/>
    <property type="match status" value="1"/>
</dbReference>
<dbReference type="EC" id="2.3.1.9" evidence="2"/>
<evidence type="ECO:0000256" key="7">
    <source>
        <dbReference type="RuleBase" id="RU003557"/>
    </source>
</evidence>
<feature type="active site" description="Proton acceptor" evidence="6">
    <location>
        <position position="365"/>
    </location>
</feature>
<dbReference type="PROSITE" id="PS00098">
    <property type="entry name" value="THIOLASE_1"/>
    <property type="match status" value="1"/>
</dbReference>
<reference evidence="11" key="1">
    <citation type="submission" date="2017-01" db="EMBL/GenBank/DDBJ databases">
        <authorList>
            <person name="Wang Y."/>
            <person name="White M."/>
            <person name="Kvist S."/>
            <person name="Moncalvo J.-M."/>
        </authorList>
    </citation>
    <scope>NUCLEOTIDE SEQUENCE [LARGE SCALE GENOMIC DNA]</scope>
    <source>
        <strain evidence="11">COL-18-3</strain>
    </source>
</reference>
<evidence type="ECO:0000313" key="10">
    <source>
        <dbReference type="EMBL" id="OMH85866.1"/>
    </source>
</evidence>
<gene>
    <name evidence="10" type="ORF">AX774_g581</name>
</gene>
<evidence type="ECO:0000313" key="11">
    <source>
        <dbReference type="Proteomes" id="UP000188320"/>
    </source>
</evidence>
<keyword evidence="3 7" id="KW-0808">Transferase</keyword>
<dbReference type="PANTHER" id="PTHR18919">
    <property type="entry name" value="ACETYL-COA C-ACYLTRANSFERASE"/>
    <property type="match status" value="1"/>
</dbReference>
<proteinExistence type="inferred from homology"/>
<dbReference type="GO" id="GO:0003985">
    <property type="term" value="F:acetyl-CoA C-acetyltransferase activity"/>
    <property type="evidence" value="ECO:0007669"/>
    <property type="project" value="UniProtKB-EC"/>
</dbReference>
<evidence type="ECO:0000256" key="1">
    <source>
        <dbReference type="ARBA" id="ARBA00010982"/>
    </source>
</evidence>
<dbReference type="SUPFAM" id="SSF53901">
    <property type="entry name" value="Thiolase-like"/>
    <property type="match status" value="2"/>
</dbReference>
<evidence type="ECO:0000259" key="9">
    <source>
        <dbReference type="Pfam" id="PF02803"/>
    </source>
</evidence>
<sequence>MQNIQEKEAYIIGSARTAIGSFGGSLSSFSATELGSIALKGALQRSGVGAEQVESIYLGNVISANLGQNPARQVAIGAGCAEDKVVGTTVNKVCASGMKAVALAAQEIRSGDSEIVVVVGTESMSNVPYYAPSNRFGARYGNQSILDGLVRDGLSDAFNGEAMGYAAEKCAADYSITRDDQDNYAVKSYERAIAASTNNKTQPEIVDAVVKGRHGKPDTVINKDEEILKFDAARLRALRVAFPSKADRSGTVTAGNASSLSDGAAALVLVSGKKLKELKASGVLASSHIYHVSSWADAEQQPVDFTTSPAKAIPKALAKIGAEIDSVDFFEINEAFSAVAIANQKILGLDNEKLNVYGGAVAIGHPLGCSGARIIVTLCNVLAQHKDSNGAKRGVAAVCNGGGGASAIVIDLCS</sequence>
<dbReference type="Gene3D" id="3.40.47.10">
    <property type="match status" value="1"/>
</dbReference>
<dbReference type="InterPro" id="IPR020616">
    <property type="entry name" value="Thiolase_N"/>
</dbReference>
<protein>
    <recommendedName>
        <fullName evidence="2">acetyl-CoA C-acetyltransferase</fullName>
        <ecNumber evidence="2">2.3.1.9</ecNumber>
    </recommendedName>
</protein>
<evidence type="ECO:0000256" key="6">
    <source>
        <dbReference type="PIRSR" id="PIRSR000429-1"/>
    </source>
</evidence>
<dbReference type="InterPro" id="IPR002155">
    <property type="entry name" value="Thiolase"/>
</dbReference>
<dbReference type="GO" id="GO:0006696">
    <property type="term" value="P:ergosterol biosynthetic process"/>
    <property type="evidence" value="ECO:0007669"/>
    <property type="project" value="TreeGrafter"/>
</dbReference>
<evidence type="ECO:0000256" key="4">
    <source>
        <dbReference type="ARBA" id="ARBA00023315"/>
    </source>
</evidence>
<feature type="domain" description="Thiolase C-terminal" evidence="9">
    <location>
        <begin position="291"/>
        <end position="410"/>
    </location>
</feature>